<dbReference type="Proteomes" id="UP000271573">
    <property type="component" value="Chromosome"/>
</dbReference>
<proteinExistence type="predicted"/>
<evidence type="ECO:0000256" key="1">
    <source>
        <dbReference type="SAM" id="SignalP"/>
    </source>
</evidence>
<keyword evidence="3" id="KW-1185">Reference proteome</keyword>
<evidence type="ECO:0008006" key="4">
    <source>
        <dbReference type="Google" id="ProtNLM"/>
    </source>
</evidence>
<organism evidence="2 3">
    <name type="scientific">Nocardioides baekrokdamisoli</name>
    <dbReference type="NCBI Taxonomy" id="1804624"/>
    <lineage>
        <taxon>Bacteria</taxon>
        <taxon>Bacillati</taxon>
        <taxon>Actinomycetota</taxon>
        <taxon>Actinomycetes</taxon>
        <taxon>Propionibacteriales</taxon>
        <taxon>Nocardioidaceae</taxon>
        <taxon>Nocardioides</taxon>
    </lineage>
</organism>
<name>A0A3G9J3K9_9ACTN</name>
<accession>A0A3G9J3K9</accession>
<gene>
    <name evidence="2" type="ORF">Back2_23010</name>
</gene>
<dbReference type="PROSITE" id="PS51257">
    <property type="entry name" value="PROKAR_LIPOPROTEIN"/>
    <property type="match status" value="1"/>
</dbReference>
<keyword evidence="1" id="KW-0732">Signal</keyword>
<sequence>MAARFRLSILGPLVVLALVGCGTASGYPSAPPSTSQGDHAARRCFDPGYTRTRAMYIGLTLNEARSLAKRRSEILVPVAENGSCLLRAGSYYPNAVQIEMRNDRIYLAFSDS</sequence>
<evidence type="ECO:0000313" key="2">
    <source>
        <dbReference type="EMBL" id="BBH18014.1"/>
    </source>
</evidence>
<reference evidence="2 3" key="1">
    <citation type="submission" date="2018-11" db="EMBL/GenBank/DDBJ databases">
        <title>Complete genome sequence of Nocardioides baekrokdamisoli strain KCTC 39748.</title>
        <authorList>
            <person name="Kang S.W."/>
            <person name="Lee K.C."/>
            <person name="Kim K.K."/>
            <person name="Kim J.S."/>
            <person name="Kim D.S."/>
            <person name="Ko S.H."/>
            <person name="Yang S.H."/>
            <person name="Shin Y.K."/>
            <person name="Lee J.S."/>
        </authorList>
    </citation>
    <scope>NUCLEOTIDE SEQUENCE [LARGE SCALE GENOMIC DNA]</scope>
    <source>
        <strain evidence="2 3">KCTC 39748</strain>
    </source>
</reference>
<protein>
    <recommendedName>
        <fullName evidence="4">Lipoprotein</fullName>
    </recommendedName>
</protein>
<feature type="signal peptide" evidence="1">
    <location>
        <begin position="1"/>
        <end position="26"/>
    </location>
</feature>
<dbReference type="EMBL" id="AP019307">
    <property type="protein sequence ID" value="BBH18014.1"/>
    <property type="molecule type" value="Genomic_DNA"/>
</dbReference>
<feature type="chain" id="PRO_5017940503" description="Lipoprotein" evidence="1">
    <location>
        <begin position="27"/>
        <end position="112"/>
    </location>
</feature>
<dbReference type="KEGG" id="nbe:Back2_23010"/>
<evidence type="ECO:0000313" key="3">
    <source>
        <dbReference type="Proteomes" id="UP000271573"/>
    </source>
</evidence>
<dbReference type="AlphaFoldDB" id="A0A3G9J3K9"/>